<protein>
    <recommendedName>
        <fullName evidence="1">Glycosyltransferase 2-like domain-containing protein</fullName>
    </recommendedName>
</protein>
<dbReference type="RefSeq" id="WP_307904303.1">
    <property type="nucleotide sequence ID" value="NZ_AP027059.1"/>
</dbReference>
<gene>
    <name evidence="2" type="ORF">HLVA_19810</name>
</gene>
<evidence type="ECO:0000313" key="3">
    <source>
        <dbReference type="Proteomes" id="UP001321582"/>
    </source>
</evidence>
<accession>A0AAU9DIJ0</accession>
<dbReference type="PANTHER" id="PTHR43630">
    <property type="entry name" value="POLY-BETA-1,6-N-ACETYL-D-GLUCOSAMINE SYNTHASE"/>
    <property type="match status" value="1"/>
</dbReference>
<dbReference type="KEGG" id="haby:HLVA_19810"/>
<organism evidence="2 3">
    <name type="scientific">Haliovirga abyssi</name>
    <dbReference type="NCBI Taxonomy" id="2996794"/>
    <lineage>
        <taxon>Bacteria</taxon>
        <taxon>Fusobacteriati</taxon>
        <taxon>Fusobacteriota</taxon>
        <taxon>Fusobacteriia</taxon>
        <taxon>Fusobacteriales</taxon>
        <taxon>Haliovirgaceae</taxon>
        <taxon>Haliovirga</taxon>
    </lineage>
</organism>
<keyword evidence="3" id="KW-1185">Reference proteome</keyword>
<dbReference type="InterPro" id="IPR001173">
    <property type="entry name" value="Glyco_trans_2-like"/>
</dbReference>
<dbReference type="EMBL" id="AP027059">
    <property type="protein sequence ID" value="BDU51412.1"/>
    <property type="molecule type" value="Genomic_DNA"/>
</dbReference>
<dbReference type="Gene3D" id="3.90.550.10">
    <property type="entry name" value="Spore Coat Polysaccharide Biosynthesis Protein SpsA, Chain A"/>
    <property type="match status" value="1"/>
</dbReference>
<evidence type="ECO:0000313" key="2">
    <source>
        <dbReference type="EMBL" id="BDU51412.1"/>
    </source>
</evidence>
<evidence type="ECO:0000259" key="1">
    <source>
        <dbReference type="Pfam" id="PF00535"/>
    </source>
</evidence>
<name>A0AAU9DIJ0_9FUSO</name>
<reference evidence="2 3" key="1">
    <citation type="submission" date="2022-11" db="EMBL/GenBank/DDBJ databases">
        <title>Haliovirga abyssi gen. nov., sp. nov., a mesophilic fermentative bacterium isolated from the Iheya North hydrothermal field and the proposal of Haliovirgaceae fam. nov.</title>
        <authorList>
            <person name="Miyazaki U."/>
            <person name="Tame A."/>
            <person name="Miyazaki J."/>
            <person name="Takai K."/>
            <person name="Sawayama S."/>
            <person name="Kitajima M."/>
            <person name="Okamoto A."/>
            <person name="Nakagawa S."/>
        </authorList>
    </citation>
    <scope>NUCLEOTIDE SEQUENCE [LARGE SCALE GENOMIC DNA]</scope>
    <source>
        <strain evidence="2 3">IC12</strain>
    </source>
</reference>
<proteinExistence type="predicted"/>
<dbReference type="Pfam" id="PF00535">
    <property type="entry name" value="Glycos_transf_2"/>
    <property type="match status" value="1"/>
</dbReference>
<sequence length="115" mass="13540">MSVTISSNTLVLNEIKHIDGLIKNLLDAKVDEIIFLDGGSTDGTYEKLQEYEEEYEHIRAIRWKQPRNSEYKLGFRERDRRNLMMDLSTSDCILYIDADERISIDFKEKIKSNSY</sequence>
<dbReference type="PANTHER" id="PTHR43630:SF2">
    <property type="entry name" value="GLYCOSYLTRANSFERASE"/>
    <property type="match status" value="1"/>
</dbReference>
<dbReference type="AlphaFoldDB" id="A0AAU9DIJ0"/>
<feature type="domain" description="Glycosyltransferase 2-like" evidence="1">
    <location>
        <begin position="11"/>
        <end position="109"/>
    </location>
</feature>
<dbReference type="SUPFAM" id="SSF53448">
    <property type="entry name" value="Nucleotide-diphospho-sugar transferases"/>
    <property type="match status" value="1"/>
</dbReference>
<dbReference type="Proteomes" id="UP001321582">
    <property type="component" value="Chromosome"/>
</dbReference>
<dbReference type="InterPro" id="IPR029044">
    <property type="entry name" value="Nucleotide-diphossugar_trans"/>
</dbReference>